<evidence type="ECO:0000259" key="2">
    <source>
        <dbReference type="PROSITE" id="PS51278"/>
    </source>
</evidence>
<sequence length="277" mass="30469">MCRWMAYSGEPILAEDLLFRPEHSLIDQSLHSRLGATTTNGDGFGVGWYGIGAEPAVYKSIEPAWNDRNLREIAGQVRTPMLLAHVRASTGTAVQRSNCHPFRHGRWLWVHNGALRGFHETRRDLLAAVEPALFAEIEGSTDTETLFYLALTFGLVDDPFGAVARAVGFVEDVGHAYGVDHPVQMTVATTNGEFLWVFRYSSERQSRSLFFSTELSALRALHPEVEVLRELGSETRFVVSEPLRDLSGAWNEVPESSAGVVGAGADAIRSFEPIAPG</sequence>
<dbReference type="PROSITE" id="PS51278">
    <property type="entry name" value="GATASE_TYPE_2"/>
    <property type="match status" value="1"/>
</dbReference>
<dbReference type="InterPro" id="IPR052373">
    <property type="entry name" value="Gamma-glu_amide_hydrolase"/>
</dbReference>
<keyword evidence="4" id="KW-1185">Reference proteome</keyword>
<dbReference type="Proteomes" id="UP000658127">
    <property type="component" value="Unassembled WGS sequence"/>
</dbReference>
<comment type="caution">
    <text evidence="3">The sequence shown here is derived from an EMBL/GenBank/DDBJ whole genome shotgun (WGS) entry which is preliminary data.</text>
</comment>
<dbReference type="CDD" id="cd01908">
    <property type="entry name" value="YafJ"/>
    <property type="match status" value="1"/>
</dbReference>
<proteinExistence type="predicted"/>
<keyword evidence="1 3" id="KW-0315">Glutamine amidotransferase</keyword>
<dbReference type="SUPFAM" id="SSF56235">
    <property type="entry name" value="N-terminal nucleophile aminohydrolases (Ntn hydrolases)"/>
    <property type="match status" value="1"/>
</dbReference>
<dbReference type="InterPro" id="IPR017932">
    <property type="entry name" value="GATase_2_dom"/>
</dbReference>
<name>A0ABQ2KD46_9NOCA</name>
<evidence type="ECO:0000256" key="1">
    <source>
        <dbReference type="ARBA" id="ARBA00022962"/>
    </source>
</evidence>
<feature type="domain" description="Glutamine amidotransferase type-2" evidence="2">
    <location>
        <begin position="2"/>
        <end position="242"/>
    </location>
</feature>
<dbReference type="InterPro" id="IPR029055">
    <property type="entry name" value="Ntn_hydrolases_N"/>
</dbReference>
<dbReference type="PANTHER" id="PTHR43187">
    <property type="entry name" value="GLUTAMINE AMIDOTRANSFERASE DUG3-RELATED"/>
    <property type="match status" value="1"/>
</dbReference>
<protein>
    <submittedName>
        <fullName evidence="3">Class II glutamine amidotransferase</fullName>
    </submittedName>
</protein>
<reference evidence="4" key="1">
    <citation type="journal article" date="2019" name="Int. J. Syst. Evol. Microbiol.">
        <title>The Global Catalogue of Microorganisms (GCM) 10K type strain sequencing project: providing services to taxonomists for standard genome sequencing and annotation.</title>
        <authorList>
            <consortium name="The Broad Institute Genomics Platform"/>
            <consortium name="The Broad Institute Genome Sequencing Center for Infectious Disease"/>
            <person name="Wu L."/>
            <person name="Ma J."/>
        </authorList>
    </citation>
    <scope>NUCLEOTIDE SEQUENCE [LARGE SCALE GENOMIC DNA]</scope>
    <source>
        <strain evidence="4">CGMCC 4.7329</strain>
    </source>
</reference>
<dbReference type="Gene3D" id="3.60.20.10">
    <property type="entry name" value="Glutamine Phosphoribosylpyrophosphate, subunit 1, domain 1"/>
    <property type="match status" value="1"/>
</dbReference>
<accession>A0ABQ2KD46</accession>
<evidence type="ECO:0000313" key="3">
    <source>
        <dbReference type="EMBL" id="GGN79955.1"/>
    </source>
</evidence>
<evidence type="ECO:0000313" key="4">
    <source>
        <dbReference type="Proteomes" id="UP000658127"/>
    </source>
</evidence>
<dbReference type="PANTHER" id="PTHR43187:SF1">
    <property type="entry name" value="GLUTAMINE AMIDOTRANSFERASE DUG3-RELATED"/>
    <property type="match status" value="1"/>
</dbReference>
<gene>
    <name evidence="3" type="ORF">GCM10011610_28900</name>
</gene>
<dbReference type="Pfam" id="PF13230">
    <property type="entry name" value="GATase_4"/>
    <property type="match status" value="1"/>
</dbReference>
<dbReference type="EMBL" id="BMNE01000003">
    <property type="protein sequence ID" value="GGN79955.1"/>
    <property type="molecule type" value="Genomic_DNA"/>
</dbReference>
<dbReference type="InterPro" id="IPR026869">
    <property type="entry name" value="EgtC-like"/>
</dbReference>
<organism evidence="3 4">
    <name type="scientific">Nocardia rhizosphaerihabitans</name>
    <dbReference type="NCBI Taxonomy" id="1691570"/>
    <lineage>
        <taxon>Bacteria</taxon>
        <taxon>Bacillati</taxon>
        <taxon>Actinomycetota</taxon>
        <taxon>Actinomycetes</taxon>
        <taxon>Mycobacteriales</taxon>
        <taxon>Nocardiaceae</taxon>
        <taxon>Nocardia</taxon>
    </lineage>
</organism>